<evidence type="ECO:0000256" key="12">
    <source>
        <dbReference type="ARBA" id="ARBA00045588"/>
    </source>
</evidence>
<comment type="caution">
    <text evidence="15">The sequence shown here is derived from an EMBL/GenBank/DDBJ whole genome shotgun (WGS) entry which is preliminary data.</text>
</comment>
<accession>A0ABU6UAX9</accession>
<organism evidence="15 16">
    <name type="scientific">Stylosanthes scabra</name>
    <dbReference type="NCBI Taxonomy" id="79078"/>
    <lineage>
        <taxon>Eukaryota</taxon>
        <taxon>Viridiplantae</taxon>
        <taxon>Streptophyta</taxon>
        <taxon>Embryophyta</taxon>
        <taxon>Tracheophyta</taxon>
        <taxon>Spermatophyta</taxon>
        <taxon>Magnoliopsida</taxon>
        <taxon>eudicotyledons</taxon>
        <taxon>Gunneridae</taxon>
        <taxon>Pentapetalae</taxon>
        <taxon>rosids</taxon>
        <taxon>fabids</taxon>
        <taxon>Fabales</taxon>
        <taxon>Fabaceae</taxon>
        <taxon>Papilionoideae</taxon>
        <taxon>50 kb inversion clade</taxon>
        <taxon>dalbergioids sensu lato</taxon>
        <taxon>Dalbergieae</taxon>
        <taxon>Pterocarpus clade</taxon>
        <taxon>Stylosanthes</taxon>
    </lineage>
</organism>
<keyword evidence="16" id="KW-1185">Reference proteome</keyword>
<evidence type="ECO:0000259" key="14">
    <source>
        <dbReference type="Pfam" id="PF01490"/>
    </source>
</evidence>
<feature type="domain" description="Amino acid transporter transmembrane" evidence="14">
    <location>
        <begin position="1"/>
        <end position="140"/>
    </location>
</feature>
<comment type="similarity">
    <text evidence="3">Belongs to the amino acid/polyamine transporter 2 family. Amino acid/auxin permease (AAAP) (TC 2.A.18.1) subfamily.</text>
</comment>
<keyword evidence="8" id="KW-0029">Amino-acid transport</keyword>
<evidence type="ECO:0000256" key="6">
    <source>
        <dbReference type="ARBA" id="ARBA00022692"/>
    </source>
</evidence>
<dbReference type="Proteomes" id="UP001341840">
    <property type="component" value="Unassembled WGS sequence"/>
</dbReference>
<dbReference type="EMBL" id="JASCZI010120935">
    <property type="protein sequence ID" value="MED6157872.1"/>
    <property type="molecule type" value="Genomic_DNA"/>
</dbReference>
<evidence type="ECO:0000256" key="5">
    <source>
        <dbReference type="ARBA" id="ARBA00022475"/>
    </source>
</evidence>
<evidence type="ECO:0000256" key="2">
    <source>
        <dbReference type="ARBA" id="ARBA00004236"/>
    </source>
</evidence>
<keyword evidence="10 13" id="KW-0472">Membrane</keyword>
<dbReference type="PANTHER" id="PTHR48017">
    <property type="entry name" value="OS05G0424000 PROTEIN-RELATED"/>
    <property type="match status" value="1"/>
</dbReference>
<reference evidence="15 16" key="1">
    <citation type="journal article" date="2023" name="Plants (Basel)">
        <title>Bridging the Gap: Combining Genomics and Transcriptomics Approaches to Understand Stylosanthes scabra, an Orphan Legume from the Brazilian Caatinga.</title>
        <authorList>
            <person name="Ferreira-Neto J.R.C."/>
            <person name="da Silva M.D."/>
            <person name="Binneck E."/>
            <person name="de Melo N.F."/>
            <person name="da Silva R.H."/>
            <person name="de Melo A.L.T.M."/>
            <person name="Pandolfi V."/>
            <person name="Bustamante F.O."/>
            <person name="Brasileiro-Vidal A.C."/>
            <person name="Benko-Iseppon A.M."/>
        </authorList>
    </citation>
    <scope>NUCLEOTIDE SEQUENCE [LARGE SCALE GENOMIC DNA]</scope>
    <source>
        <tissue evidence="15">Leaves</tissue>
    </source>
</reference>
<dbReference type="InterPro" id="IPR013057">
    <property type="entry name" value="AA_transpt_TM"/>
</dbReference>
<evidence type="ECO:0000256" key="3">
    <source>
        <dbReference type="ARBA" id="ARBA00005590"/>
    </source>
</evidence>
<keyword evidence="11" id="KW-0927">Auxin signaling pathway</keyword>
<keyword evidence="5" id="KW-1003">Cell membrane</keyword>
<evidence type="ECO:0000256" key="10">
    <source>
        <dbReference type="ARBA" id="ARBA00023136"/>
    </source>
</evidence>
<evidence type="ECO:0000256" key="13">
    <source>
        <dbReference type="SAM" id="Phobius"/>
    </source>
</evidence>
<evidence type="ECO:0000256" key="8">
    <source>
        <dbReference type="ARBA" id="ARBA00022970"/>
    </source>
</evidence>
<dbReference type="Pfam" id="PF01490">
    <property type="entry name" value="Aa_trans"/>
    <property type="match status" value="1"/>
</dbReference>
<sequence>MVTWGASLKKFNDTVCSSCKNIILTFFILIFDSVHFLLSHLPNFDSIAGVLPLAAAVMSLSYSTIAWANSVKKGVQENVQYGYKASTTTGTFFDFLNGLGSVAFAYADHNVVLEIQATILSTSEKPSKIAMWRGVIVAYIAL</sequence>
<keyword evidence="9 13" id="KW-1133">Transmembrane helix</keyword>
<evidence type="ECO:0000256" key="11">
    <source>
        <dbReference type="ARBA" id="ARBA00023294"/>
    </source>
</evidence>
<evidence type="ECO:0000313" key="15">
    <source>
        <dbReference type="EMBL" id="MED6157872.1"/>
    </source>
</evidence>
<gene>
    <name evidence="15" type="primary">LHT1_7</name>
    <name evidence="15" type="ORF">PIB30_027537</name>
</gene>
<evidence type="ECO:0000256" key="1">
    <source>
        <dbReference type="ARBA" id="ARBA00004127"/>
    </source>
</evidence>
<evidence type="ECO:0000313" key="16">
    <source>
        <dbReference type="Proteomes" id="UP001341840"/>
    </source>
</evidence>
<comment type="subcellular location">
    <subcellularLocation>
        <location evidence="2">Cell membrane</location>
    </subcellularLocation>
    <subcellularLocation>
        <location evidence="1">Endomembrane system</location>
        <topology evidence="1">Multi-pass membrane protein</topology>
    </subcellularLocation>
</comment>
<evidence type="ECO:0000256" key="7">
    <source>
        <dbReference type="ARBA" id="ARBA00022847"/>
    </source>
</evidence>
<evidence type="ECO:0000256" key="9">
    <source>
        <dbReference type="ARBA" id="ARBA00022989"/>
    </source>
</evidence>
<keyword evidence="4" id="KW-0813">Transport</keyword>
<evidence type="ECO:0000256" key="4">
    <source>
        <dbReference type="ARBA" id="ARBA00022448"/>
    </source>
</evidence>
<comment type="function">
    <text evidence="12">Carrier protein involved in proton-driven auxin influx. Mediates the formation of auxin gradient from developing leaves (site of auxin biosynthesis) to tips by contributing to the loading of auxin in vascular tissues and facilitating acropetal (base to tip) auxin transport within inner tissues of the root apex, and basipetal (tip to base) auxin transport within outer tissues of the root apex. May be involved in lateral roots and nodules formation.</text>
</comment>
<proteinExistence type="inferred from homology"/>
<protein>
    <submittedName>
        <fullName evidence="15">Lysine histidine transporter 1</fullName>
    </submittedName>
</protein>
<feature type="transmembrane region" description="Helical" evidence="13">
    <location>
        <begin position="21"/>
        <end position="41"/>
    </location>
</feature>
<feature type="transmembrane region" description="Helical" evidence="13">
    <location>
        <begin position="47"/>
        <end position="68"/>
    </location>
</feature>
<name>A0ABU6UAX9_9FABA</name>
<keyword evidence="7" id="KW-0769">Symport</keyword>
<keyword evidence="6 13" id="KW-0812">Transmembrane</keyword>